<evidence type="ECO:0000313" key="1">
    <source>
        <dbReference type="EMBL" id="KIL35164.1"/>
    </source>
</evidence>
<name>A0ABR5A286_9BACL</name>
<evidence type="ECO:0008006" key="3">
    <source>
        <dbReference type="Google" id="ProtNLM"/>
    </source>
</evidence>
<sequence length="190" mass="21371">MFNEFSHRHTDCLVDGAADKVILSRDSRATSITSREFLFNGVFAPNSNVRPGSRVITSETFFVQTVRPTTESDKSCTLIKTNASVEVQRYAQTYDENDNPTGESFTAVQSNVKAYAQYVTARLRQEDIGLLPSTAYILILQSNTDVKRPQDQLLLKPDRIILNGRSYQVDVVDDVKYPGLLQVQLSEDTR</sequence>
<dbReference type="EMBL" id="JXAL01000024">
    <property type="protein sequence ID" value="KIL35164.1"/>
    <property type="molecule type" value="Genomic_DNA"/>
</dbReference>
<comment type="caution">
    <text evidence="1">The sequence shown here is derived from an EMBL/GenBank/DDBJ whole genome shotgun (WGS) entry which is preliminary data.</text>
</comment>
<reference evidence="1 2" key="1">
    <citation type="submission" date="2014-12" db="EMBL/GenBank/DDBJ databases">
        <title>Draft genome sequence of Cohnella kolymensis strain B-2846.</title>
        <authorList>
            <person name="Karlyshev A.V."/>
            <person name="Kudryashova E.B."/>
        </authorList>
    </citation>
    <scope>NUCLEOTIDE SEQUENCE [LARGE SCALE GENOMIC DNA]</scope>
    <source>
        <strain evidence="1 2">VKM B-2846</strain>
    </source>
</reference>
<keyword evidence="2" id="KW-1185">Reference proteome</keyword>
<dbReference type="Proteomes" id="UP000054526">
    <property type="component" value="Unassembled WGS sequence"/>
</dbReference>
<accession>A0ABR5A286</accession>
<evidence type="ECO:0000313" key="2">
    <source>
        <dbReference type="Proteomes" id="UP000054526"/>
    </source>
</evidence>
<proteinExistence type="predicted"/>
<dbReference type="RefSeq" id="WP_041065276.1">
    <property type="nucleotide sequence ID" value="NZ_JXAL01000024.1"/>
</dbReference>
<protein>
    <recommendedName>
        <fullName evidence="3">Head-tail adaptor protein</fullName>
    </recommendedName>
</protein>
<organism evidence="1 2">
    <name type="scientific">Cohnella kolymensis</name>
    <dbReference type="NCBI Taxonomy" id="1590652"/>
    <lineage>
        <taxon>Bacteria</taxon>
        <taxon>Bacillati</taxon>
        <taxon>Bacillota</taxon>
        <taxon>Bacilli</taxon>
        <taxon>Bacillales</taxon>
        <taxon>Paenibacillaceae</taxon>
        <taxon>Cohnella</taxon>
    </lineage>
</organism>
<gene>
    <name evidence="1" type="ORF">SD71_16190</name>
</gene>